<dbReference type="OrthoDB" id="9798857at2"/>
<dbReference type="PRINTS" id="PR00455">
    <property type="entry name" value="HTHTETR"/>
</dbReference>
<evidence type="ECO:0000259" key="5">
    <source>
        <dbReference type="PROSITE" id="PS50977"/>
    </source>
</evidence>
<dbReference type="Pfam" id="PF16925">
    <property type="entry name" value="TetR_C_13"/>
    <property type="match status" value="1"/>
</dbReference>
<comment type="caution">
    <text evidence="6">The sequence shown here is derived from an EMBL/GenBank/DDBJ whole genome shotgun (WGS) entry which is preliminary data.</text>
</comment>
<accession>A0A2S9CSD2</accession>
<dbReference type="Pfam" id="PF00440">
    <property type="entry name" value="TetR_N"/>
    <property type="match status" value="1"/>
</dbReference>
<dbReference type="PANTHER" id="PTHR47506">
    <property type="entry name" value="TRANSCRIPTIONAL REGULATORY PROTEIN"/>
    <property type="match status" value="1"/>
</dbReference>
<name>A0A2S9CSD2_CHRCI</name>
<feature type="domain" description="HTH tetR-type" evidence="5">
    <location>
        <begin position="5"/>
        <end position="65"/>
    </location>
</feature>
<dbReference type="SUPFAM" id="SSF48498">
    <property type="entry name" value="Tetracyclin repressor-like, C-terminal domain"/>
    <property type="match status" value="1"/>
</dbReference>
<dbReference type="AlphaFoldDB" id="A0A2S9CSD2"/>
<dbReference type="Proteomes" id="UP000238534">
    <property type="component" value="Unassembled WGS sequence"/>
</dbReference>
<dbReference type="RefSeq" id="WP_105683157.1">
    <property type="nucleotide sequence ID" value="NZ_JBBGZD010000002.1"/>
</dbReference>
<dbReference type="InterPro" id="IPR001647">
    <property type="entry name" value="HTH_TetR"/>
</dbReference>
<dbReference type="InterPro" id="IPR011075">
    <property type="entry name" value="TetR_C"/>
</dbReference>
<evidence type="ECO:0000313" key="9">
    <source>
        <dbReference type="Proteomes" id="UP000238534"/>
    </source>
</evidence>
<keyword evidence="1" id="KW-0805">Transcription regulation</keyword>
<reference evidence="8 9" key="1">
    <citation type="submission" date="2017-09" db="EMBL/GenBank/DDBJ databases">
        <title>Genomic, metabolic, and phenotypic characteristics of bacterial isolates from the natural microbiome of the model nematode Caenorhabditis elegans.</title>
        <authorList>
            <person name="Zimmermann J."/>
            <person name="Obeng N."/>
            <person name="Yang W."/>
            <person name="Obeng O."/>
            <person name="Kissoyan K."/>
            <person name="Pees B."/>
            <person name="Dirksen P."/>
            <person name="Hoppner M."/>
            <person name="Franke A."/>
            <person name="Rosenstiel P."/>
            <person name="Leippe M."/>
            <person name="Dierking K."/>
            <person name="Kaleta C."/>
            <person name="Schulenburg H."/>
        </authorList>
    </citation>
    <scope>NUCLEOTIDE SEQUENCE [LARGE SCALE GENOMIC DNA]</scope>
    <source>
        <strain evidence="6 9">MYb25</strain>
        <strain evidence="7 8">MYb44</strain>
    </source>
</reference>
<dbReference type="InterPro" id="IPR036271">
    <property type="entry name" value="Tet_transcr_reg_TetR-rel_C_sf"/>
</dbReference>
<protein>
    <submittedName>
        <fullName evidence="6">TetR family transcriptional regulator</fullName>
    </submittedName>
</protein>
<evidence type="ECO:0000256" key="4">
    <source>
        <dbReference type="PROSITE-ProRule" id="PRU00335"/>
    </source>
</evidence>
<keyword evidence="2 4" id="KW-0238">DNA-binding</keyword>
<keyword evidence="3" id="KW-0804">Transcription</keyword>
<dbReference type="GO" id="GO:0003677">
    <property type="term" value="F:DNA binding"/>
    <property type="evidence" value="ECO:0007669"/>
    <property type="project" value="UniProtKB-UniRule"/>
</dbReference>
<proteinExistence type="predicted"/>
<dbReference type="SUPFAM" id="SSF46689">
    <property type="entry name" value="Homeodomain-like"/>
    <property type="match status" value="1"/>
</dbReference>
<dbReference type="PANTHER" id="PTHR47506:SF3">
    <property type="entry name" value="HTH-TYPE TRANSCRIPTIONAL REGULATOR LMRA"/>
    <property type="match status" value="1"/>
</dbReference>
<evidence type="ECO:0000313" key="7">
    <source>
        <dbReference type="EMBL" id="PRB89660.1"/>
    </source>
</evidence>
<dbReference type="InterPro" id="IPR009057">
    <property type="entry name" value="Homeodomain-like_sf"/>
</dbReference>
<evidence type="ECO:0000256" key="2">
    <source>
        <dbReference type="ARBA" id="ARBA00023125"/>
    </source>
</evidence>
<dbReference type="EMBL" id="PCPP01000002">
    <property type="protein sequence ID" value="PRB83418.1"/>
    <property type="molecule type" value="Genomic_DNA"/>
</dbReference>
<gene>
    <name evidence="6" type="ORF">CQ022_15020</name>
    <name evidence="7" type="ORF">CQ033_13915</name>
</gene>
<feature type="DNA-binding region" description="H-T-H motif" evidence="4">
    <location>
        <begin position="28"/>
        <end position="47"/>
    </location>
</feature>
<dbReference type="PROSITE" id="PS50977">
    <property type="entry name" value="HTH_TETR_2"/>
    <property type="match status" value="1"/>
</dbReference>
<sequence>MSKAEKTKQHIIEKTATLFNTKGYISTSLSDITQATGLTKGSIYGNFENKDEVAIEVYKYNAGLLGKTLSRSFGGEFPTSLDKLHAFVDFYRKNWKFVFSNGGCPIMNAATEADDSFPALKNQVKKSFEQWMSKISSAIVEGQKKGEINSNVNAEQFASLFIMLIEGGILLSKTMGDQSFLNNALDRITSMIDHELNILPS</sequence>
<evidence type="ECO:0000256" key="3">
    <source>
        <dbReference type="ARBA" id="ARBA00023163"/>
    </source>
</evidence>
<evidence type="ECO:0000256" key="1">
    <source>
        <dbReference type="ARBA" id="ARBA00023015"/>
    </source>
</evidence>
<keyword evidence="8" id="KW-1185">Reference proteome</keyword>
<evidence type="ECO:0000313" key="8">
    <source>
        <dbReference type="Proteomes" id="UP000238325"/>
    </source>
</evidence>
<dbReference type="Gene3D" id="1.10.357.10">
    <property type="entry name" value="Tetracycline Repressor, domain 2"/>
    <property type="match status" value="1"/>
</dbReference>
<evidence type="ECO:0000313" key="6">
    <source>
        <dbReference type="EMBL" id="PRB83418.1"/>
    </source>
</evidence>
<dbReference type="Proteomes" id="UP000238325">
    <property type="component" value="Unassembled WGS sequence"/>
</dbReference>
<organism evidence="6 9">
    <name type="scientific">Chryseobacterium culicis</name>
    <dbReference type="NCBI Taxonomy" id="680127"/>
    <lineage>
        <taxon>Bacteria</taxon>
        <taxon>Pseudomonadati</taxon>
        <taxon>Bacteroidota</taxon>
        <taxon>Flavobacteriia</taxon>
        <taxon>Flavobacteriales</taxon>
        <taxon>Weeksellaceae</taxon>
        <taxon>Chryseobacterium group</taxon>
        <taxon>Chryseobacterium</taxon>
    </lineage>
</organism>
<dbReference type="EMBL" id="PCPH01000003">
    <property type="protein sequence ID" value="PRB89660.1"/>
    <property type="molecule type" value="Genomic_DNA"/>
</dbReference>